<dbReference type="SUPFAM" id="SSF55383">
    <property type="entry name" value="Copper amine oxidase, domain N"/>
    <property type="match status" value="2"/>
</dbReference>
<dbReference type="RefSeq" id="WP_161256685.1">
    <property type="nucleotide sequence ID" value="NZ_WXEY01000005.1"/>
</dbReference>
<gene>
    <name evidence="2" type="ORF">GTO91_06570</name>
</gene>
<dbReference type="OrthoDB" id="2083476at2"/>
<proteinExistence type="predicted"/>
<dbReference type="Proteomes" id="UP000463470">
    <property type="component" value="Unassembled WGS sequence"/>
</dbReference>
<reference evidence="2 3" key="1">
    <citation type="submission" date="2020-01" db="EMBL/GenBank/DDBJ databases">
        <title>Whole-genome sequence of Heliobacterium undosum DSM 13378.</title>
        <authorList>
            <person name="Kyndt J.A."/>
            <person name="Meyer T.E."/>
        </authorList>
    </citation>
    <scope>NUCLEOTIDE SEQUENCE [LARGE SCALE GENOMIC DNA]</scope>
    <source>
        <strain evidence="2 3">DSM 13378</strain>
    </source>
</reference>
<evidence type="ECO:0000313" key="2">
    <source>
        <dbReference type="EMBL" id="MZP29367.1"/>
    </source>
</evidence>
<keyword evidence="3" id="KW-1185">Reference proteome</keyword>
<protein>
    <recommendedName>
        <fullName evidence="1">Copper amine oxidase-like N-terminal domain-containing protein</fullName>
    </recommendedName>
</protein>
<dbReference type="AlphaFoldDB" id="A0A845KZA4"/>
<name>A0A845KZA4_9FIRM</name>
<comment type="caution">
    <text evidence="2">The sequence shown here is derived from an EMBL/GenBank/DDBJ whole genome shotgun (WGS) entry which is preliminary data.</text>
</comment>
<dbReference type="InterPro" id="IPR036582">
    <property type="entry name" value="Mao_N_sf"/>
</dbReference>
<evidence type="ECO:0000313" key="3">
    <source>
        <dbReference type="Proteomes" id="UP000463470"/>
    </source>
</evidence>
<organism evidence="2 3">
    <name type="scientific">Heliomicrobium undosum</name>
    <dbReference type="NCBI Taxonomy" id="121734"/>
    <lineage>
        <taxon>Bacteria</taxon>
        <taxon>Bacillati</taxon>
        <taxon>Bacillota</taxon>
        <taxon>Clostridia</taxon>
        <taxon>Eubacteriales</taxon>
        <taxon>Heliobacteriaceae</taxon>
        <taxon>Heliomicrobium</taxon>
    </lineage>
</organism>
<dbReference type="Pfam" id="PF07833">
    <property type="entry name" value="Cu_amine_oxidN1"/>
    <property type="match status" value="2"/>
</dbReference>
<dbReference type="InterPro" id="IPR012854">
    <property type="entry name" value="Cu_amine_oxidase-like_N"/>
</dbReference>
<dbReference type="EMBL" id="WXEY01000005">
    <property type="protein sequence ID" value="MZP29367.1"/>
    <property type="molecule type" value="Genomic_DNA"/>
</dbReference>
<feature type="domain" description="Copper amine oxidase-like N-terminal" evidence="1">
    <location>
        <begin position="105"/>
        <end position="190"/>
    </location>
</feature>
<sequence length="196" mass="21508">MFTRNRRWLFTGSLLTLLFFCLTAYSYGASPIHIVVNGKVLDIPTKETPILVNGRVMVPARYVAEALGATVSWNNLIPAVVINSEAKNDSNSEPTRLGSSYLTNGRDIWVPFHSIQQCFGAGTDTESIGENKYVITFGKNKIEFELGNGTAKANGESISIPSAFIVQGMVYVPVKMFQPFGVRAHIDGDTCVLQRN</sequence>
<accession>A0A845KZA4</accession>
<evidence type="ECO:0000259" key="1">
    <source>
        <dbReference type="Pfam" id="PF07833"/>
    </source>
</evidence>
<feature type="domain" description="Copper amine oxidase-like N-terminal" evidence="1">
    <location>
        <begin position="36"/>
        <end position="89"/>
    </location>
</feature>
<dbReference type="Gene3D" id="3.30.457.10">
    <property type="entry name" value="Copper amine oxidase-like, N-terminal domain"/>
    <property type="match status" value="1"/>
</dbReference>